<reference evidence="1" key="1">
    <citation type="submission" date="2013-07" db="EMBL/GenBank/DDBJ databases">
        <title>Sub-species coevolution in mutualistic symbiosis.</title>
        <authorList>
            <person name="Murfin K."/>
            <person name="Klassen J."/>
            <person name="Lee M."/>
            <person name="Forst S."/>
            <person name="Stock P."/>
            <person name="Goodrich-Blair H."/>
        </authorList>
    </citation>
    <scope>NUCLEOTIDE SEQUENCE [LARGE SCALE GENOMIC DNA]</scope>
    <source>
        <strain evidence="1">Oregonense</strain>
    </source>
</reference>
<gene>
    <name evidence="1" type="ORF">XBO1_1240064</name>
</gene>
<dbReference type="EMBL" id="CBSX010000029">
    <property type="protein sequence ID" value="CDH04363.1"/>
    <property type="molecule type" value="Genomic_DNA"/>
</dbReference>
<sequence>MENISYQLTDIINIMAIEIKYHDSNPGIILLISPEKLRVTI</sequence>
<protein>
    <submittedName>
        <fullName evidence="1">Uncharacterized protein</fullName>
    </submittedName>
</protein>
<dbReference type="Proteomes" id="UP000028483">
    <property type="component" value="Unassembled WGS sequence"/>
</dbReference>
<name>A0A077P0W7_XENBV</name>
<evidence type="ECO:0000313" key="1">
    <source>
        <dbReference type="EMBL" id="CDH04363.1"/>
    </source>
</evidence>
<proteinExistence type="predicted"/>
<dbReference type="AlphaFoldDB" id="A0A077P0W7"/>
<comment type="caution">
    <text evidence="1">The sequence shown here is derived from an EMBL/GenBank/DDBJ whole genome shotgun (WGS) entry which is preliminary data.</text>
</comment>
<organism evidence="1">
    <name type="scientific">Xenorhabdus bovienii str. oregonense</name>
    <dbReference type="NCBI Taxonomy" id="1398202"/>
    <lineage>
        <taxon>Bacteria</taxon>
        <taxon>Pseudomonadati</taxon>
        <taxon>Pseudomonadota</taxon>
        <taxon>Gammaproteobacteria</taxon>
        <taxon>Enterobacterales</taxon>
        <taxon>Morganellaceae</taxon>
        <taxon>Xenorhabdus</taxon>
    </lineage>
</organism>
<dbReference type="HOGENOM" id="CLU_3278884_0_0_6"/>
<accession>A0A077P0W7</accession>